<name>A0ABQ3VGG8_9CHLR</name>
<dbReference type="Gene3D" id="3.40.630.30">
    <property type="match status" value="1"/>
</dbReference>
<evidence type="ECO:0000313" key="4">
    <source>
        <dbReference type="EMBL" id="GHO84816.1"/>
    </source>
</evidence>
<keyword evidence="1" id="KW-0808">Transferase</keyword>
<feature type="domain" description="N-acetyltransferase" evidence="3">
    <location>
        <begin position="178"/>
        <end position="351"/>
    </location>
</feature>
<protein>
    <recommendedName>
        <fullName evidence="3">N-acetyltransferase domain-containing protein</fullName>
    </recommendedName>
</protein>
<evidence type="ECO:0000256" key="2">
    <source>
        <dbReference type="ARBA" id="ARBA00023315"/>
    </source>
</evidence>
<dbReference type="PROSITE" id="PS51186">
    <property type="entry name" value="GNAT"/>
    <property type="match status" value="1"/>
</dbReference>
<dbReference type="InterPro" id="IPR016181">
    <property type="entry name" value="Acyl_CoA_acyltransferase"/>
</dbReference>
<keyword evidence="5" id="KW-1185">Reference proteome</keyword>
<dbReference type="CDD" id="cd04301">
    <property type="entry name" value="NAT_SF"/>
    <property type="match status" value="1"/>
</dbReference>
<proteinExistence type="predicted"/>
<dbReference type="Pfam" id="PF00583">
    <property type="entry name" value="Acetyltransf_1"/>
    <property type="match status" value="1"/>
</dbReference>
<accession>A0ABQ3VGG8</accession>
<evidence type="ECO:0000256" key="1">
    <source>
        <dbReference type="ARBA" id="ARBA00022679"/>
    </source>
</evidence>
<dbReference type="InterPro" id="IPR000182">
    <property type="entry name" value="GNAT_dom"/>
</dbReference>
<evidence type="ECO:0000259" key="3">
    <source>
        <dbReference type="PROSITE" id="PS51186"/>
    </source>
</evidence>
<dbReference type="Proteomes" id="UP000635565">
    <property type="component" value="Unassembled WGS sequence"/>
</dbReference>
<dbReference type="EMBL" id="BNJJ01000007">
    <property type="protein sequence ID" value="GHO84816.1"/>
    <property type="molecule type" value="Genomic_DNA"/>
</dbReference>
<sequence>MDGQHISVTPVTDEHIPAIVELVRAQECRWYRLDPRLRAVRSVEQVTEMLQRHRKMQLPPVVALDAQERVCGYVHPKVWQLHPKDGLRAFFAARNGLVKSLALPDPADPNAFRVATALFSALTRLWSEQQVYGEMMRWPCCDPWMALLLRKQGFLLDSELAYQPVPATLAPRSFPSSVHARLARPEDEEALLALFTEELLFHEPYTPFVRMNSSVECAFRDRLELFWSGKSVEKGAPIVVVIEWDAQIVAMSENDLYTIEAEDESEPHFMPRGRYGHINNVGVRQAFRGQGIGRLLLQASFECFAHLQLDGYILWFNPANPLSSQFWPRMGFSPLWRTYQRHYSERSGLLL</sequence>
<dbReference type="InterPro" id="IPR050832">
    <property type="entry name" value="Bact_Acetyltransf"/>
</dbReference>
<dbReference type="RefSeq" id="WP_201362446.1">
    <property type="nucleotide sequence ID" value="NZ_BNJJ01000007.1"/>
</dbReference>
<evidence type="ECO:0000313" key="5">
    <source>
        <dbReference type="Proteomes" id="UP000635565"/>
    </source>
</evidence>
<dbReference type="SUPFAM" id="SSF55729">
    <property type="entry name" value="Acyl-CoA N-acyltransferases (Nat)"/>
    <property type="match status" value="1"/>
</dbReference>
<reference evidence="4 5" key="1">
    <citation type="journal article" date="2021" name="Int. J. Syst. Evol. Microbiol.">
        <title>Reticulibacter mediterranei gen. nov., sp. nov., within the new family Reticulibacteraceae fam. nov., and Ktedonospora formicarum gen. nov., sp. nov., Ktedonobacter robiniae sp. nov., Dictyobacter formicarum sp. nov. and Dictyobacter arantiisoli sp. nov., belonging to the class Ktedonobacteria.</title>
        <authorList>
            <person name="Yabe S."/>
            <person name="Zheng Y."/>
            <person name="Wang C.M."/>
            <person name="Sakai Y."/>
            <person name="Abe K."/>
            <person name="Yokota A."/>
            <person name="Donadio S."/>
            <person name="Cavaletti L."/>
            <person name="Monciardini P."/>
        </authorList>
    </citation>
    <scope>NUCLEOTIDE SEQUENCE [LARGE SCALE GENOMIC DNA]</scope>
    <source>
        <strain evidence="4 5">SOSP1-9</strain>
    </source>
</reference>
<dbReference type="PANTHER" id="PTHR43877">
    <property type="entry name" value="AMINOALKYLPHOSPHONATE N-ACETYLTRANSFERASE-RELATED-RELATED"/>
    <property type="match status" value="1"/>
</dbReference>
<gene>
    <name evidence="4" type="ORF">KSZ_28220</name>
</gene>
<comment type="caution">
    <text evidence="4">The sequence shown here is derived from an EMBL/GenBank/DDBJ whole genome shotgun (WGS) entry which is preliminary data.</text>
</comment>
<organism evidence="4 5">
    <name type="scientific">Dictyobacter formicarum</name>
    <dbReference type="NCBI Taxonomy" id="2778368"/>
    <lineage>
        <taxon>Bacteria</taxon>
        <taxon>Bacillati</taxon>
        <taxon>Chloroflexota</taxon>
        <taxon>Ktedonobacteria</taxon>
        <taxon>Ktedonobacterales</taxon>
        <taxon>Dictyobacteraceae</taxon>
        <taxon>Dictyobacter</taxon>
    </lineage>
</organism>
<keyword evidence="2" id="KW-0012">Acyltransferase</keyword>